<sequence>MTKKLRHDRLGLRQAKKAMTPAGTPPRSGTQARPSRRASSSELSLAAPSPSKDVFPISPKMRSAAEETASSQPA</sequence>
<evidence type="ECO:0000313" key="3">
    <source>
        <dbReference type="Proteomes" id="UP001342314"/>
    </source>
</evidence>
<dbReference type="EMBL" id="BQKY01000007">
    <property type="protein sequence ID" value="GJN90842.1"/>
    <property type="molecule type" value="Genomic_DNA"/>
</dbReference>
<keyword evidence="3" id="KW-1185">Reference proteome</keyword>
<feature type="compositionally biased region" description="Low complexity" evidence="1">
    <location>
        <begin position="37"/>
        <end position="51"/>
    </location>
</feature>
<comment type="caution">
    <text evidence="2">The sequence shown here is derived from an EMBL/GenBank/DDBJ whole genome shotgun (WGS) entry which is preliminary data.</text>
</comment>
<gene>
    <name evidence="2" type="ORF">Rhopal_003856-T1</name>
</gene>
<name>A0AAV5GMX7_9BASI</name>
<evidence type="ECO:0000256" key="1">
    <source>
        <dbReference type="SAM" id="MobiDB-lite"/>
    </source>
</evidence>
<evidence type="ECO:0000313" key="2">
    <source>
        <dbReference type="EMBL" id="GJN90842.1"/>
    </source>
</evidence>
<dbReference type="AlphaFoldDB" id="A0AAV5GMX7"/>
<accession>A0AAV5GMX7</accession>
<organism evidence="2 3">
    <name type="scientific">Rhodotorula paludigena</name>
    <dbReference type="NCBI Taxonomy" id="86838"/>
    <lineage>
        <taxon>Eukaryota</taxon>
        <taxon>Fungi</taxon>
        <taxon>Dikarya</taxon>
        <taxon>Basidiomycota</taxon>
        <taxon>Pucciniomycotina</taxon>
        <taxon>Microbotryomycetes</taxon>
        <taxon>Sporidiobolales</taxon>
        <taxon>Sporidiobolaceae</taxon>
        <taxon>Rhodotorula</taxon>
    </lineage>
</organism>
<dbReference type="Proteomes" id="UP001342314">
    <property type="component" value="Unassembled WGS sequence"/>
</dbReference>
<reference evidence="2 3" key="1">
    <citation type="submission" date="2021-12" db="EMBL/GenBank/DDBJ databases">
        <title>High titer production of polyol ester of fatty acids by Rhodotorula paludigena BS15 towards product separation-free biomass refinery.</title>
        <authorList>
            <person name="Mano J."/>
            <person name="Ono H."/>
            <person name="Tanaka T."/>
            <person name="Naito K."/>
            <person name="Sushida H."/>
            <person name="Ike M."/>
            <person name="Tokuyasu K."/>
            <person name="Kitaoka M."/>
        </authorList>
    </citation>
    <scope>NUCLEOTIDE SEQUENCE [LARGE SCALE GENOMIC DNA]</scope>
    <source>
        <strain evidence="2 3">BS15</strain>
    </source>
</reference>
<proteinExistence type="predicted"/>
<protein>
    <submittedName>
        <fullName evidence="2">Uncharacterized protein</fullName>
    </submittedName>
</protein>
<feature type="region of interest" description="Disordered" evidence="1">
    <location>
        <begin position="1"/>
        <end position="74"/>
    </location>
</feature>